<evidence type="ECO:0000313" key="3">
    <source>
        <dbReference type="Proteomes" id="UP001597062"/>
    </source>
</evidence>
<dbReference type="EMBL" id="JBHTJR010000045">
    <property type="protein sequence ID" value="MFD0993309.1"/>
    <property type="molecule type" value="Genomic_DNA"/>
</dbReference>
<accession>A0ABW3JSD7</accession>
<sequence>MFKKGNKLYSILNYKCPRCHEGAFYKHKLSYNPKKVAVIEDNCPNCNLKYMMEPSFFFGAMYVNYALAVALFIAIFIIAKVFLGMSILHSFISIVIISLILGPVTLRLSRIIWINIFVSYDEKYSNTSEKSTLQNE</sequence>
<feature type="transmembrane region" description="Helical" evidence="1">
    <location>
        <begin position="56"/>
        <end position="79"/>
    </location>
</feature>
<organism evidence="2 3">
    <name type="scientific">Tenacibaculum geojense</name>
    <dbReference type="NCBI Taxonomy" id="915352"/>
    <lineage>
        <taxon>Bacteria</taxon>
        <taxon>Pseudomonadati</taxon>
        <taxon>Bacteroidota</taxon>
        <taxon>Flavobacteriia</taxon>
        <taxon>Flavobacteriales</taxon>
        <taxon>Flavobacteriaceae</taxon>
        <taxon>Tenacibaculum</taxon>
    </lineage>
</organism>
<comment type="caution">
    <text evidence="2">The sequence shown here is derived from an EMBL/GenBank/DDBJ whole genome shotgun (WGS) entry which is preliminary data.</text>
</comment>
<dbReference type="Proteomes" id="UP001597062">
    <property type="component" value="Unassembled WGS sequence"/>
</dbReference>
<dbReference type="InterPro" id="IPR009325">
    <property type="entry name" value="DUF983"/>
</dbReference>
<evidence type="ECO:0000256" key="1">
    <source>
        <dbReference type="SAM" id="Phobius"/>
    </source>
</evidence>
<gene>
    <name evidence="2" type="ORF">ACFQ1U_08850</name>
</gene>
<proteinExistence type="predicted"/>
<keyword evidence="1" id="KW-1133">Transmembrane helix</keyword>
<keyword evidence="1" id="KW-0812">Transmembrane</keyword>
<dbReference type="Pfam" id="PF06170">
    <property type="entry name" value="DUF983"/>
    <property type="match status" value="1"/>
</dbReference>
<dbReference type="RefSeq" id="WP_386107429.1">
    <property type="nucleotide sequence ID" value="NZ_JBHTJR010000045.1"/>
</dbReference>
<evidence type="ECO:0000313" key="2">
    <source>
        <dbReference type="EMBL" id="MFD0993309.1"/>
    </source>
</evidence>
<name>A0ABW3JSD7_9FLAO</name>
<reference evidence="3" key="1">
    <citation type="journal article" date="2019" name="Int. J. Syst. Evol. Microbiol.">
        <title>The Global Catalogue of Microorganisms (GCM) 10K type strain sequencing project: providing services to taxonomists for standard genome sequencing and annotation.</title>
        <authorList>
            <consortium name="The Broad Institute Genomics Platform"/>
            <consortium name="The Broad Institute Genome Sequencing Center for Infectious Disease"/>
            <person name="Wu L."/>
            <person name="Ma J."/>
        </authorList>
    </citation>
    <scope>NUCLEOTIDE SEQUENCE [LARGE SCALE GENOMIC DNA]</scope>
    <source>
        <strain evidence="3">CCUG 60527</strain>
    </source>
</reference>
<keyword evidence="3" id="KW-1185">Reference proteome</keyword>
<feature type="transmembrane region" description="Helical" evidence="1">
    <location>
        <begin position="85"/>
        <end position="106"/>
    </location>
</feature>
<keyword evidence="1" id="KW-0472">Membrane</keyword>
<protein>
    <submittedName>
        <fullName evidence="2">DUF983 domain-containing protein</fullName>
    </submittedName>
</protein>